<proteinExistence type="predicted"/>
<sequence length="204" mass="22965">MRSGFRTSLIAPLSRPCPEPERNTVPRYEGRGGSNRLSPSCASSSSDLLSATSYDDDEVSSGKGSPEPLVSTSAGTGEENPWDQYVEKLNVSKYRCTYIAPGEEEPCGQRGDKRHLVTRHIKAVHLKIRPFKCIYCQRRFPSSSGLETHTNTHTGETPYECPFCQRGFADRAGLHRHKVKEHDYQPRSRRSRPVFMPPEIYPHG</sequence>
<protein>
    <submittedName>
        <fullName evidence="1">Uncharacterized protein</fullName>
    </submittedName>
</protein>
<dbReference type="Proteomes" id="UP000886501">
    <property type="component" value="Unassembled WGS sequence"/>
</dbReference>
<gene>
    <name evidence="1" type="ORF">BDM02DRAFT_1766142</name>
</gene>
<dbReference type="EMBL" id="MU117994">
    <property type="protein sequence ID" value="KAF9649703.1"/>
    <property type="molecule type" value="Genomic_DNA"/>
</dbReference>
<reference evidence="1" key="1">
    <citation type="submission" date="2019-10" db="EMBL/GenBank/DDBJ databases">
        <authorList>
            <consortium name="DOE Joint Genome Institute"/>
            <person name="Kuo A."/>
            <person name="Miyauchi S."/>
            <person name="Kiss E."/>
            <person name="Drula E."/>
            <person name="Kohler A."/>
            <person name="Sanchez-Garcia M."/>
            <person name="Andreopoulos B."/>
            <person name="Barry K.W."/>
            <person name="Bonito G."/>
            <person name="Buee M."/>
            <person name="Carver A."/>
            <person name="Chen C."/>
            <person name="Cichocki N."/>
            <person name="Clum A."/>
            <person name="Culley D."/>
            <person name="Crous P.W."/>
            <person name="Fauchery L."/>
            <person name="Girlanda M."/>
            <person name="Hayes R."/>
            <person name="Keri Z."/>
            <person name="Labutti K."/>
            <person name="Lipzen A."/>
            <person name="Lombard V."/>
            <person name="Magnuson J."/>
            <person name="Maillard F."/>
            <person name="Morin E."/>
            <person name="Murat C."/>
            <person name="Nolan M."/>
            <person name="Ohm R."/>
            <person name="Pangilinan J."/>
            <person name="Pereira M."/>
            <person name="Perotto S."/>
            <person name="Peter M."/>
            <person name="Riley R."/>
            <person name="Sitrit Y."/>
            <person name="Stielow B."/>
            <person name="Szollosi G."/>
            <person name="Zifcakova L."/>
            <person name="Stursova M."/>
            <person name="Spatafora J.W."/>
            <person name="Tedersoo L."/>
            <person name="Vaario L.-M."/>
            <person name="Yamada A."/>
            <person name="Yan M."/>
            <person name="Wang P."/>
            <person name="Xu J."/>
            <person name="Bruns T."/>
            <person name="Baldrian P."/>
            <person name="Vilgalys R."/>
            <person name="Henrissat B."/>
            <person name="Grigoriev I.V."/>
            <person name="Hibbett D."/>
            <person name="Nagy L.G."/>
            <person name="Martin F.M."/>
        </authorList>
    </citation>
    <scope>NUCLEOTIDE SEQUENCE</scope>
    <source>
        <strain evidence="1">P2</strain>
    </source>
</reference>
<comment type="caution">
    <text evidence="1">The sequence shown here is derived from an EMBL/GenBank/DDBJ whole genome shotgun (WGS) entry which is preliminary data.</text>
</comment>
<accession>A0ACB6ZK49</accession>
<evidence type="ECO:0000313" key="2">
    <source>
        <dbReference type="Proteomes" id="UP000886501"/>
    </source>
</evidence>
<reference evidence="1" key="2">
    <citation type="journal article" date="2020" name="Nat. Commun.">
        <title>Large-scale genome sequencing of mycorrhizal fungi provides insights into the early evolution of symbiotic traits.</title>
        <authorList>
            <person name="Miyauchi S."/>
            <person name="Kiss E."/>
            <person name="Kuo A."/>
            <person name="Drula E."/>
            <person name="Kohler A."/>
            <person name="Sanchez-Garcia M."/>
            <person name="Morin E."/>
            <person name="Andreopoulos B."/>
            <person name="Barry K.W."/>
            <person name="Bonito G."/>
            <person name="Buee M."/>
            <person name="Carver A."/>
            <person name="Chen C."/>
            <person name="Cichocki N."/>
            <person name="Clum A."/>
            <person name="Culley D."/>
            <person name="Crous P.W."/>
            <person name="Fauchery L."/>
            <person name="Girlanda M."/>
            <person name="Hayes R.D."/>
            <person name="Keri Z."/>
            <person name="LaButti K."/>
            <person name="Lipzen A."/>
            <person name="Lombard V."/>
            <person name="Magnuson J."/>
            <person name="Maillard F."/>
            <person name="Murat C."/>
            <person name="Nolan M."/>
            <person name="Ohm R.A."/>
            <person name="Pangilinan J."/>
            <person name="Pereira M.F."/>
            <person name="Perotto S."/>
            <person name="Peter M."/>
            <person name="Pfister S."/>
            <person name="Riley R."/>
            <person name="Sitrit Y."/>
            <person name="Stielow J.B."/>
            <person name="Szollosi G."/>
            <person name="Zifcakova L."/>
            <person name="Stursova M."/>
            <person name="Spatafora J.W."/>
            <person name="Tedersoo L."/>
            <person name="Vaario L.M."/>
            <person name="Yamada A."/>
            <person name="Yan M."/>
            <person name="Wang P."/>
            <person name="Xu J."/>
            <person name="Bruns T."/>
            <person name="Baldrian P."/>
            <person name="Vilgalys R."/>
            <person name="Dunand C."/>
            <person name="Henrissat B."/>
            <person name="Grigoriev I.V."/>
            <person name="Hibbett D."/>
            <person name="Nagy L.G."/>
            <person name="Martin F.M."/>
        </authorList>
    </citation>
    <scope>NUCLEOTIDE SEQUENCE</scope>
    <source>
        <strain evidence="1">P2</strain>
    </source>
</reference>
<organism evidence="1 2">
    <name type="scientific">Thelephora ganbajun</name>
    <name type="common">Ganba fungus</name>
    <dbReference type="NCBI Taxonomy" id="370292"/>
    <lineage>
        <taxon>Eukaryota</taxon>
        <taxon>Fungi</taxon>
        <taxon>Dikarya</taxon>
        <taxon>Basidiomycota</taxon>
        <taxon>Agaricomycotina</taxon>
        <taxon>Agaricomycetes</taxon>
        <taxon>Thelephorales</taxon>
        <taxon>Thelephoraceae</taxon>
        <taxon>Thelephora</taxon>
    </lineage>
</organism>
<keyword evidence="2" id="KW-1185">Reference proteome</keyword>
<name>A0ACB6ZK49_THEGA</name>
<evidence type="ECO:0000313" key="1">
    <source>
        <dbReference type="EMBL" id="KAF9649703.1"/>
    </source>
</evidence>